<evidence type="ECO:0000256" key="1">
    <source>
        <dbReference type="SAM" id="MobiDB-lite"/>
    </source>
</evidence>
<evidence type="ECO:0000313" key="3">
    <source>
        <dbReference type="Proteomes" id="UP001162480"/>
    </source>
</evidence>
<accession>A0AA36AXD8</accession>
<dbReference type="EMBL" id="OX597818">
    <property type="protein sequence ID" value="CAI9723341.1"/>
    <property type="molecule type" value="Genomic_DNA"/>
</dbReference>
<keyword evidence="3" id="KW-1185">Reference proteome</keyword>
<gene>
    <name evidence="2" type="ORF">OCTVUL_1B015645</name>
</gene>
<organism evidence="2 3">
    <name type="scientific">Octopus vulgaris</name>
    <name type="common">Common octopus</name>
    <dbReference type="NCBI Taxonomy" id="6645"/>
    <lineage>
        <taxon>Eukaryota</taxon>
        <taxon>Metazoa</taxon>
        <taxon>Spiralia</taxon>
        <taxon>Lophotrochozoa</taxon>
        <taxon>Mollusca</taxon>
        <taxon>Cephalopoda</taxon>
        <taxon>Coleoidea</taxon>
        <taxon>Octopodiformes</taxon>
        <taxon>Octopoda</taxon>
        <taxon>Incirrata</taxon>
        <taxon>Octopodidae</taxon>
        <taxon>Octopus</taxon>
    </lineage>
</organism>
<reference evidence="2" key="1">
    <citation type="submission" date="2023-08" db="EMBL/GenBank/DDBJ databases">
        <authorList>
            <person name="Alioto T."/>
            <person name="Alioto T."/>
            <person name="Gomez Garrido J."/>
        </authorList>
    </citation>
    <scope>NUCLEOTIDE SEQUENCE</scope>
</reference>
<proteinExistence type="predicted"/>
<feature type="region of interest" description="Disordered" evidence="1">
    <location>
        <begin position="41"/>
        <end position="70"/>
    </location>
</feature>
<dbReference type="Proteomes" id="UP001162480">
    <property type="component" value="Chromosome 5"/>
</dbReference>
<protein>
    <submittedName>
        <fullName evidence="2">Uncharacterized protein</fullName>
    </submittedName>
</protein>
<name>A0AA36AXD8_OCTVU</name>
<evidence type="ECO:0000313" key="2">
    <source>
        <dbReference type="EMBL" id="CAI9723341.1"/>
    </source>
</evidence>
<dbReference type="AlphaFoldDB" id="A0AA36AXD8"/>
<sequence length="70" mass="7948">MGNGIASQRGNWKITWTRKISPSILIQIVRTHERERFHFSGKPTGVKVTGGSCTEDEGLEHQKRTQTQLK</sequence>